<sequence>MKFKNISSSAIKEKHDGVWVKQQAARQSIRTLTYFCAGIPDAHGLGWQRRSGWRSYDICRSKMMVESPRRKNVWRYLTVGTAKLVCVAELFRQLNAGGNLADCHVAWHSVLIDQVVNLHDDAKRIGVSECGFAAGERKDLAAAIV</sequence>
<keyword evidence="2" id="KW-1185">Reference proteome</keyword>
<organism evidence="1 2">
    <name type="scientific">Rubripirellula reticaptiva</name>
    <dbReference type="NCBI Taxonomy" id="2528013"/>
    <lineage>
        <taxon>Bacteria</taxon>
        <taxon>Pseudomonadati</taxon>
        <taxon>Planctomycetota</taxon>
        <taxon>Planctomycetia</taxon>
        <taxon>Pirellulales</taxon>
        <taxon>Pirellulaceae</taxon>
        <taxon>Rubripirellula</taxon>
    </lineage>
</organism>
<evidence type="ECO:0000313" key="1">
    <source>
        <dbReference type="EMBL" id="TWU56250.1"/>
    </source>
</evidence>
<dbReference type="AlphaFoldDB" id="A0A5C6F6Q0"/>
<protein>
    <submittedName>
        <fullName evidence="1">Uncharacterized protein</fullName>
    </submittedName>
</protein>
<gene>
    <name evidence="1" type="ORF">Poly59_25540</name>
</gene>
<dbReference type="EMBL" id="SJPX01000002">
    <property type="protein sequence ID" value="TWU56250.1"/>
    <property type="molecule type" value="Genomic_DNA"/>
</dbReference>
<evidence type="ECO:0000313" key="2">
    <source>
        <dbReference type="Proteomes" id="UP000317977"/>
    </source>
</evidence>
<accession>A0A5C6F6Q0</accession>
<dbReference type="Proteomes" id="UP000317977">
    <property type="component" value="Unassembled WGS sequence"/>
</dbReference>
<proteinExistence type="predicted"/>
<reference evidence="1 2" key="1">
    <citation type="submission" date="2019-02" db="EMBL/GenBank/DDBJ databases">
        <title>Deep-cultivation of Planctomycetes and their phenomic and genomic characterization uncovers novel biology.</title>
        <authorList>
            <person name="Wiegand S."/>
            <person name="Jogler M."/>
            <person name="Boedeker C."/>
            <person name="Pinto D."/>
            <person name="Vollmers J."/>
            <person name="Rivas-Marin E."/>
            <person name="Kohn T."/>
            <person name="Peeters S.H."/>
            <person name="Heuer A."/>
            <person name="Rast P."/>
            <person name="Oberbeckmann S."/>
            <person name="Bunk B."/>
            <person name="Jeske O."/>
            <person name="Meyerdierks A."/>
            <person name="Storesund J.E."/>
            <person name="Kallscheuer N."/>
            <person name="Luecker S."/>
            <person name="Lage O.M."/>
            <person name="Pohl T."/>
            <person name="Merkel B.J."/>
            <person name="Hornburger P."/>
            <person name="Mueller R.-W."/>
            <person name="Bruemmer F."/>
            <person name="Labrenz M."/>
            <person name="Spormann A.M."/>
            <person name="Op Den Camp H."/>
            <person name="Overmann J."/>
            <person name="Amann R."/>
            <person name="Jetten M.S.M."/>
            <person name="Mascher T."/>
            <person name="Medema M.H."/>
            <person name="Devos D.P."/>
            <person name="Kaster A.-K."/>
            <person name="Ovreas L."/>
            <person name="Rohde M."/>
            <person name="Galperin M.Y."/>
            <person name="Jogler C."/>
        </authorList>
    </citation>
    <scope>NUCLEOTIDE SEQUENCE [LARGE SCALE GENOMIC DNA]</scope>
    <source>
        <strain evidence="1 2">Poly59</strain>
    </source>
</reference>
<comment type="caution">
    <text evidence="1">The sequence shown here is derived from an EMBL/GenBank/DDBJ whole genome shotgun (WGS) entry which is preliminary data.</text>
</comment>
<name>A0A5C6F6Q0_9BACT</name>